<evidence type="ECO:0000256" key="1">
    <source>
        <dbReference type="SAM" id="MobiDB-lite"/>
    </source>
</evidence>
<keyword evidence="3" id="KW-1185">Reference proteome</keyword>
<evidence type="ECO:0000313" key="3">
    <source>
        <dbReference type="Proteomes" id="UP000298663"/>
    </source>
</evidence>
<name>A0A4U5MDJ8_STECR</name>
<proteinExistence type="predicted"/>
<reference evidence="2 3" key="1">
    <citation type="journal article" date="2015" name="Genome Biol.">
        <title>Comparative genomics of Steinernema reveals deeply conserved gene regulatory networks.</title>
        <authorList>
            <person name="Dillman A.R."/>
            <person name="Macchietto M."/>
            <person name="Porter C.F."/>
            <person name="Rogers A."/>
            <person name="Williams B."/>
            <person name="Antoshechkin I."/>
            <person name="Lee M.M."/>
            <person name="Goodwin Z."/>
            <person name="Lu X."/>
            <person name="Lewis E.E."/>
            <person name="Goodrich-Blair H."/>
            <person name="Stock S.P."/>
            <person name="Adams B.J."/>
            <person name="Sternberg P.W."/>
            <person name="Mortazavi A."/>
        </authorList>
    </citation>
    <scope>NUCLEOTIDE SEQUENCE [LARGE SCALE GENOMIC DNA]</scope>
    <source>
        <strain evidence="2 3">ALL</strain>
    </source>
</reference>
<evidence type="ECO:0000313" key="2">
    <source>
        <dbReference type="EMBL" id="TKR67204.1"/>
    </source>
</evidence>
<dbReference type="AlphaFoldDB" id="A0A4U5MDJ8"/>
<dbReference type="Proteomes" id="UP000298663">
    <property type="component" value="Unassembled WGS sequence"/>
</dbReference>
<reference evidence="2 3" key="2">
    <citation type="journal article" date="2019" name="G3 (Bethesda)">
        <title>Hybrid Assembly of the Genome of the Entomopathogenic Nematode Steinernema carpocapsae Identifies the X-Chromosome.</title>
        <authorList>
            <person name="Serra L."/>
            <person name="Macchietto M."/>
            <person name="Macias-Munoz A."/>
            <person name="McGill C.J."/>
            <person name="Rodriguez I.M."/>
            <person name="Rodriguez B."/>
            <person name="Murad R."/>
            <person name="Mortazavi A."/>
        </authorList>
    </citation>
    <scope>NUCLEOTIDE SEQUENCE [LARGE SCALE GENOMIC DNA]</scope>
    <source>
        <strain evidence="2 3">ALL</strain>
    </source>
</reference>
<sequence length="213" mass="24681">MMGIPEYHWCPNPNFFDSSKLTAHFPFSRGFPSFCHMILGNSQRYFCLLKFHREDQTPSGASGVLVGPRFPNPNLPELPGEKNYYLPMILPRLLAVCDQRISAQKRLSNLQVPAGAHLDQGIHRNTQKVPRETHEQPRNLVRRPLRRPPNAILWFLYVYAYKPLENGKCAVSVEESKKFGFGHQWYSGMPIIQSCCLPFDFYNKCIAFMRNYE</sequence>
<feature type="region of interest" description="Disordered" evidence="1">
    <location>
        <begin position="122"/>
        <end position="142"/>
    </location>
</feature>
<dbReference type="OrthoDB" id="2747330at2759"/>
<comment type="caution">
    <text evidence="2">The sequence shown here is derived from an EMBL/GenBank/DDBJ whole genome shotgun (WGS) entry which is preliminary data.</text>
</comment>
<gene>
    <name evidence="2" type="ORF">L596_023390</name>
</gene>
<dbReference type="EMBL" id="AZBU02000008">
    <property type="protein sequence ID" value="TKR67204.1"/>
    <property type="molecule type" value="Genomic_DNA"/>
</dbReference>
<organism evidence="2 3">
    <name type="scientific">Steinernema carpocapsae</name>
    <name type="common">Entomopathogenic nematode</name>
    <dbReference type="NCBI Taxonomy" id="34508"/>
    <lineage>
        <taxon>Eukaryota</taxon>
        <taxon>Metazoa</taxon>
        <taxon>Ecdysozoa</taxon>
        <taxon>Nematoda</taxon>
        <taxon>Chromadorea</taxon>
        <taxon>Rhabditida</taxon>
        <taxon>Tylenchina</taxon>
        <taxon>Panagrolaimomorpha</taxon>
        <taxon>Strongyloidoidea</taxon>
        <taxon>Steinernematidae</taxon>
        <taxon>Steinernema</taxon>
    </lineage>
</organism>
<protein>
    <submittedName>
        <fullName evidence="2">Uncharacterized protein</fullName>
    </submittedName>
</protein>
<accession>A0A4U5MDJ8</accession>